<dbReference type="KEGG" id="trb:HB776_08475"/>
<gene>
    <name evidence="1" type="ORF">HB776_08475</name>
</gene>
<evidence type="ECO:0000313" key="2">
    <source>
        <dbReference type="Proteomes" id="UP000515291"/>
    </source>
</evidence>
<dbReference type="RefSeq" id="WP_184516825.1">
    <property type="nucleotide sequence ID" value="NZ_CP050292.1"/>
</dbReference>
<dbReference type="AlphaFoldDB" id="A0A7G6TWY6"/>
<accession>A0A7G6TWY6</accession>
<proteinExistence type="predicted"/>
<reference evidence="2" key="1">
    <citation type="journal article" date="2020" name="Mol. Plant Microbe">
        <title>Rhizobial microsymbionts of the narrowly endemic Oxytropis species growing in Kamchatka are characterized by significant genetic diversity and possess a set of genes that are associated with T3SS and T6SS secretion systems and can affect the development of symbiosis.</title>
        <authorList>
            <person name="Safronova V."/>
            <person name="Guro P."/>
            <person name="Sazanova A."/>
            <person name="Kuznetsova I."/>
            <person name="Belimov A."/>
            <person name="Yakubov V."/>
            <person name="Chirak E."/>
            <person name="Afonin A."/>
            <person name="Gogolev Y."/>
            <person name="Andronov E."/>
            <person name="Tikhonovich I."/>
        </authorList>
    </citation>
    <scope>NUCLEOTIDE SEQUENCE [LARGE SCALE GENOMIC DNA]</scope>
    <source>
        <strain evidence="2">581</strain>
    </source>
</reference>
<dbReference type="Proteomes" id="UP000515291">
    <property type="component" value="Chromosome"/>
</dbReference>
<protein>
    <submittedName>
        <fullName evidence="1">Uncharacterized protein</fullName>
    </submittedName>
</protein>
<evidence type="ECO:0000313" key="1">
    <source>
        <dbReference type="EMBL" id="QND71268.1"/>
    </source>
</evidence>
<dbReference type="EMBL" id="CP050292">
    <property type="protein sequence ID" value="QND71268.1"/>
    <property type="molecule type" value="Genomic_DNA"/>
</dbReference>
<organism evidence="1 2">
    <name type="scientific">Tardiphaga robiniae</name>
    <dbReference type="NCBI Taxonomy" id="943830"/>
    <lineage>
        <taxon>Bacteria</taxon>
        <taxon>Pseudomonadati</taxon>
        <taxon>Pseudomonadota</taxon>
        <taxon>Alphaproteobacteria</taxon>
        <taxon>Hyphomicrobiales</taxon>
        <taxon>Nitrobacteraceae</taxon>
        <taxon>Tardiphaga</taxon>
    </lineage>
</organism>
<name>A0A7G6TWY6_9BRAD</name>
<sequence>MDDELGHFEHSPRSEITKPYRFEVRWRAVDKELRGYVNELRIKLEQHEQRTRARRASDLAKFDRVIEVLCCNVVAVRLAGLAPRSLAILRANYASSVSPIYGAHFRQVVMLMEEMGLITQRRGSRHSKRDRFPSTITPSAEFLTWLPAIEGWDALRLENGPAIVLNKGEDAERELPELDCEWFARAEKEVATINASIRDMPLGDYPDELAHVAAMHRALSDIIRTPLHRSVWRAFKPDYGQGGRLYGGYWETMPRAERFRLLRIEGAQVVNVDYGQLFLRLAYASMRALPPDGDLYDMTGEDHLRPDWLQVREGRKRLVNAIIASRKILKHWPGETPSERSAVRQMFPAGTKPIDEDRAIKARHHAIAEVWLGRGRIGELMRQESDLLVAVLLRLISKGIKALPLHDSVIVARRHCLTAKLVMEEEALRLIGVLIPVKIDSG</sequence>